<dbReference type="RefSeq" id="WP_010854210.1">
    <property type="nucleotide sequence ID" value="NZ_AQHR01000056.1"/>
</dbReference>
<dbReference type="STRING" id="1232681.ADIS_2072"/>
<feature type="active site" description="Nucleophile" evidence="5">
    <location>
        <position position="268"/>
    </location>
</feature>
<dbReference type="GO" id="GO:0031176">
    <property type="term" value="F:endo-1,4-beta-xylanase activity"/>
    <property type="evidence" value="ECO:0007669"/>
    <property type="project" value="UniProtKB-EC"/>
</dbReference>
<dbReference type="GO" id="GO:0045493">
    <property type="term" value="P:xylan catabolic process"/>
    <property type="evidence" value="ECO:0007669"/>
    <property type="project" value="UniProtKB-KW"/>
</dbReference>
<gene>
    <name evidence="9" type="ORF">ADIS_2072</name>
</gene>
<keyword evidence="2 6" id="KW-0119">Carbohydrate metabolism</keyword>
<evidence type="ECO:0000256" key="5">
    <source>
        <dbReference type="PROSITE-ProRule" id="PRU10061"/>
    </source>
</evidence>
<dbReference type="InterPro" id="IPR044846">
    <property type="entry name" value="GH10"/>
</dbReference>
<keyword evidence="10" id="KW-1185">Reference proteome</keyword>
<feature type="domain" description="GH10" evidence="8">
    <location>
        <begin position="27"/>
        <end position="375"/>
    </location>
</feature>
<dbReference type="InterPro" id="IPR017853">
    <property type="entry name" value="GH"/>
</dbReference>
<feature type="chain" id="PRO_5004451130" description="Beta-xylanase" evidence="7">
    <location>
        <begin position="22"/>
        <end position="378"/>
    </location>
</feature>
<keyword evidence="9" id="KW-0858">Xylan degradation</keyword>
<comment type="caution">
    <text evidence="9">The sequence shown here is derived from an EMBL/GenBank/DDBJ whole genome shotgun (WGS) entry which is preliminary data.</text>
</comment>
<comment type="catalytic activity">
    <reaction evidence="6">
        <text>Endohydrolysis of (1-&gt;4)-beta-D-xylosidic linkages in xylans.</text>
        <dbReference type="EC" id="3.2.1.8"/>
    </reaction>
</comment>
<dbReference type="InterPro" id="IPR001000">
    <property type="entry name" value="GH10_dom"/>
</dbReference>
<evidence type="ECO:0000256" key="2">
    <source>
        <dbReference type="ARBA" id="ARBA00023277"/>
    </source>
</evidence>
<dbReference type="PRINTS" id="PR00134">
    <property type="entry name" value="GLHYDRLASE10"/>
</dbReference>
<name>R7ZTE8_9BACT</name>
<reference evidence="9 10" key="1">
    <citation type="submission" date="2013-02" db="EMBL/GenBank/DDBJ databases">
        <title>A novel strain isolated from Lonar lake, Maharashtra, India.</title>
        <authorList>
            <person name="Singh A."/>
        </authorList>
    </citation>
    <scope>NUCLEOTIDE SEQUENCE [LARGE SCALE GENOMIC DNA]</scope>
    <source>
        <strain evidence="9 10">AK24</strain>
    </source>
</reference>
<organism evidence="9 10">
    <name type="scientific">Lunatimonas lonarensis</name>
    <dbReference type="NCBI Taxonomy" id="1232681"/>
    <lineage>
        <taxon>Bacteria</taxon>
        <taxon>Pseudomonadati</taxon>
        <taxon>Bacteroidota</taxon>
        <taxon>Cytophagia</taxon>
        <taxon>Cytophagales</taxon>
        <taxon>Cyclobacteriaceae</taxon>
    </lineage>
</organism>
<dbReference type="Proteomes" id="UP000013909">
    <property type="component" value="Unassembled WGS sequence"/>
</dbReference>
<dbReference type="PROSITE" id="PS51257">
    <property type="entry name" value="PROKAR_LIPOPROTEIN"/>
    <property type="match status" value="1"/>
</dbReference>
<dbReference type="EMBL" id="AQHR01000056">
    <property type="protein sequence ID" value="EON77421.1"/>
    <property type="molecule type" value="Genomic_DNA"/>
</dbReference>
<dbReference type="PATRIC" id="fig|1288963.3.peg.2063"/>
<evidence type="ECO:0000256" key="6">
    <source>
        <dbReference type="RuleBase" id="RU361174"/>
    </source>
</evidence>
<protein>
    <recommendedName>
        <fullName evidence="6">Beta-xylanase</fullName>
        <ecNumber evidence="6">3.2.1.8</ecNumber>
    </recommendedName>
</protein>
<dbReference type="SUPFAM" id="SSF51445">
    <property type="entry name" value="(Trans)glycosidases"/>
    <property type="match status" value="1"/>
</dbReference>
<proteinExistence type="inferred from homology"/>
<comment type="similarity">
    <text evidence="6">Belongs to the glycosyl hydrolase 10 (cellulase F) family.</text>
</comment>
<evidence type="ECO:0000256" key="3">
    <source>
        <dbReference type="ARBA" id="ARBA00023295"/>
    </source>
</evidence>
<evidence type="ECO:0000256" key="4">
    <source>
        <dbReference type="ARBA" id="ARBA00023326"/>
    </source>
</evidence>
<dbReference type="EC" id="3.2.1.8" evidence="6"/>
<dbReference type="SMART" id="SM00633">
    <property type="entry name" value="Glyco_10"/>
    <property type="match status" value="1"/>
</dbReference>
<sequence length="378" mass="43867">MLIKPIVSSCFSYLLLLIAFACNAPKTPDHESLKDVFRDDFLVGTALNLRQIEKRDSIALPIIRQHFNTITAENHMKWVHIHPEDEKFNWEPADAFVALGEELNAFIVGHTLVWHQQIPRSVFEGSEGQLISKDALLQKMMRHIEQVVGRYAGRVHAWDVLNEAINEDGSYRQSDWFNLAGTDYIHLAFQAAEKADPNAELYYNDYNLWKPEKRDAAIRLCQELRSKGVRVDGIGMQGHYSLAVPDVEQIRASIHAIHDAGFKVMVTELDVEVLPRPQDRPGADIDVRFDEDKKYNPYPEGLPAEVHQQLADRYVDIFRVFYEERDKIHRVTFWGVTDANSWLNNWPIRRRTNYPLLFDREGNPKEDILQRIYHLPNL</sequence>
<dbReference type="PANTHER" id="PTHR31490">
    <property type="entry name" value="GLYCOSYL HYDROLASE"/>
    <property type="match status" value="1"/>
</dbReference>
<feature type="signal peptide" evidence="7">
    <location>
        <begin position="1"/>
        <end position="21"/>
    </location>
</feature>
<keyword evidence="1 6" id="KW-0378">Hydrolase</keyword>
<evidence type="ECO:0000313" key="10">
    <source>
        <dbReference type="Proteomes" id="UP000013909"/>
    </source>
</evidence>
<dbReference type="InterPro" id="IPR031158">
    <property type="entry name" value="GH10_AS"/>
</dbReference>
<dbReference type="OrthoDB" id="9809277at2"/>
<keyword evidence="7" id="KW-0732">Signal</keyword>
<keyword evidence="3 6" id="KW-0326">Glycosidase</keyword>
<dbReference type="PROSITE" id="PS00591">
    <property type="entry name" value="GH10_1"/>
    <property type="match status" value="1"/>
</dbReference>
<dbReference type="AlphaFoldDB" id="R7ZTE8"/>
<dbReference type="Pfam" id="PF00331">
    <property type="entry name" value="Glyco_hydro_10"/>
    <property type="match status" value="1"/>
</dbReference>
<evidence type="ECO:0000259" key="8">
    <source>
        <dbReference type="PROSITE" id="PS51760"/>
    </source>
</evidence>
<dbReference type="PROSITE" id="PS51760">
    <property type="entry name" value="GH10_2"/>
    <property type="match status" value="1"/>
</dbReference>
<dbReference type="Gene3D" id="3.20.20.80">
    <property type="entry name" value="Glycosidases"/>
    <property type="match status" value="1"/>
</dbReference>
<evidence type="ECO:0000256" key="7">
    <source>
        <dbReference type="SAM" id="SignalP"/>
    </source>
</evidence>
<evidence type="ECO:0000256" key="1">
    <source>
        <dbReference type="ARBA" id="ARBA00022801"/>
    </source>
</evidence>
<dbReference type="PANTHER" id="PTHR31490:SF90">
    <property type="entry name" value="ENDO-1,4-BETA-XYLANASE A"/>
    <property type="match status" value="1"/>
</dbReference>
<accession>R7ZTE8</accession>
<keyword evidence="4 6" id="KW-0624">Polysaccharide degradation</keyword>
<evidence type="ECO:0000313" key="9">
    <source>
        <dbReference type="EMBL" id="EON77421.1"/>
    </source>
</evidence>